<reference evidence="2" key="1">
    <citation type="submission" date="2022-11" db="UniProtKB">
        <authorList>
            <consortium name="WormBaseParasite"/>
        </authorList>
    </citation>
    <scope>IDENTIFICATION</scope>
</reference>
<sequence>MSARPKQTATADFKVTTAQINDFLKLMLEDISTLAPIPMDESTPVQPTTMDTETNITTTDQTLTHIPEETTADKSTTIDVTPEEPATVAALPAPTLDPCIYHTTFSVLPVPPMMATIAAARLPMESLGC</sequence>
<protein>
    <submittedName>
        <fullName evidence="2">Uncharacterized protein</fullName>
    </submittedName>
</protein>
<evidence type="ECO:0000313" key="1">
    <source>
        <dbReference type="Proteomes" id="UP000887565"/>
    </source>
</evidence>
<dbReference type="Proteomes" id="UP000887565">
    <property type="component" value="Unplaced"/>
</dbReference>
<organism evidence="1 2">
    <name type="scientific">Romanomermis culicivorax</name>
    <name type="common">Nematode worm</name>
    <dbReference type="NCBI Taxonomy" id="13658"/>
    <lineage>
        <taxon>Eukaryota</taxon>
        <taxon>Metazoa</taxon>
        <taxon>Ecdysozoa</taxon>
        <taxon>Nematoda</taxon>
        <taxon>Enoplea</taxon>
        <taxon>Dorylaimia</taxon>
        <taxon>Mermithida</taxon>
        <taxon>Mermithoidea</taxon>
        <taxon>Mermithidae</taxon>
        <taxon>Romanomermis</taxon>
    </lineage>
</organism>
<dbReference type="AlphaFoldDB" id="A0A915L5H5"/>
<name>A0A915L5H5_ROMCU</name>
<dbReference type="WBParaSite" id="nRc.2.0.1.t45773-RA">
    <property type="protein sequence ID" value="nRc.2.0.1.t45773-RA"/>
    <property type="gene ID" value="nRc.2.0.1.g45773"/>
</dbReference>
<accession>A0A915L5H5</accession>
<evidence type="ECO:0000313" key="2">
    <source>
        <dbReference type="WBParaSite" id="nRc.2.0.1.t45773-RA"/>
    </source>
</evidence>
<proteinExistence type="predicted"/>
<keyword evidence="1" id="KW-1185">Reference proteome</keyword>